<feature type="chain" id="PRO_5019156784" description="DUF4843 domain-containing protein" evidence="1">
    <location>
        <begin position="22"/>
        <end position="184"/>
    </location>
</feature>
<evidence type="ECO:0000256" key="1">
    <source>
        <dbReference type="SAM" id="SignalP"/>
    </source>
</evidence>
<feature type="signal peptide" evidence="1">
    <location>
        <begin position="1"/>
        <end position="21"/>
    </location>
</feature>
<dbReference type="Proteomes" id="UP000280066">
    <property type="component" value="Unassembled WGS sequence"/>
</dbReference>
<name>A0A428IYR6_9BACT</name>
<dbReference type="AlphaFoldDB" id="A0A428IYR6"/>
<evidence type="ECO:0008006" key="4">
    <source>
        <dbReference type="Google" id="ProtNLM"/>
    </source>
</evidence>
<organism evidence="2 3">
    <name type="scientific">Hymenobacter metallilatus</name>
    <dbReference type="NCBI Taxonomy" id="2493666"/>
    <lineage>
        <taxon>Bacteria</taxon>
        <taxon>Pseudomonadati</taxon>
        <taxon>Bacteroidota</taxon>
        <taxon>Cytophagia</taxon>
        <taxon>Cytophagales</taxon>
        <taxon>Hymenobacteraceae</taxon>
        <taxon>Hymenobacter</taxon>
    </lineage>
</organism>
<accession>A0A428IYR6</accession>
<dbReference type="RefSeq" id="WP_125433403.1">
    <property type="nucleotide sequence ID" value="NZ_RWIS01000017.1"/>
</dbReference>
<evidence type="ECO:0000313" key="3">
    <source>
        <dbReference type="Proteomes" id="UP000280066"/>
    </source>
</evidence>
<sequence>MKYFSALLLLFGFLFVSGCRNDDKDPYPEVESLPVIFPSIAASKSFYDYNQVRSGANPVFEFTLDPGNQRDIQLASIEVYKTFRRGTSVEPRILYKTVSSFPATLTIPFSEVLQNLTRTVTTNGQTTQVPFQPNFFVQRDEIVFTFEYVLTDGRRIVLTPLDGGKIQGALTNAPYAAVAVIRVP</sequence>
<proteinExistence type="predicted"/>
<comment type="caution">
    <text evidence="2">The sequence shown here is derived from an EMBL/GenBank/DDBJ whole genome shotgun (WGS) entry which is preliminary data.</text>
</comment>
<dbReference type="OrthoDB" id="879728at2"/>
<reference evidence="2 3" key="1">
    <citation type="submission" date="2018-12" db="EMBL/GenBank/DDBJ databases">
        <authorList>
            <person name="Feng G."/>
            <person name="Zhu H."/>
        </authorList>
    </citation>
    <scope>NUCLEOTIDE SEQUENCE [LARGE SCALE GENOMIC DNA]</scope>
    <source>
        <strain evidence="2 3">9PBR-2</strain>
    </source>
</reference>
<dbReference type="PROSITE" id="PS51257">
    <property type="entry name" value="PROKAR_LIPOPROTEIN"/>
    <property type="match status" value="1"/>
</dbReference>
<keyword evidence="1" id="KW-0732">Signal</keyword>
<protein>
    <recommendedName>
        <fullName evidence="4">DUF4843 domain-containing protein</fullName>
    </recommendedName>
</protein>
<evidence type="ECO:0000313" key="2">
    <source>
        <dbReference type="EMBL" id="RSK24276.1"/>
    </source>
</evidence>
<dbReference type="EMBL" id="RWIS01000017">
    <property type="protein sequence ID" value="RSK24276.1"/>
    <property type="molecule type" value="Genomic_DNA"/>
</dbReference>
<keyword evidence="3" id="KW-1185">Reference proteome</keyword>
<gene>
    <name evidence="2" type="ORF">EI290_19880</name>
</gene>